<comment type="caution">
    <text evidence="2">The sequence shown here is derived from an EMBL/GenBank/DDBJ whole genome shotgun (WGS) entry which is preliminary data.</text>
</comment>
<sequence length="139" mass="15731">MTFSEAREACQAVGSRPDLVVLDQWGRNELMKDMIAQECVWENEGSENSTDDNAWIGLRIFNGTEFAWTFQLGEGEDNHIHDSFVGNEANRGKFPWAATEPKRVNNVEACVSLNVREGAVWSVTNCDRKLRTAVCQDQY</sequence>
<dbReference type="CDD" id="cd00037">
    <property type="entry name" value="CLECT"/>
    <property type="match status" value="1"/>
</dbReference>
<organism evidence="2 3">
    <name type="scientific">Ditylenchus destructor</name>
    <dbReference type="NCBI Taxonomy" id="166010"/>
    <lineage>
        <taxon>Eukaryota</taxon>
        <taxon>Metazoa</taxon>
        <taxon>Ecdysozoa</taxon>
        <taxon>Nematoda</taxon>
        <taxon>Chromadorea</taxon>
        <taxon>Rhabditida</taxon>
        <taxon>Tylenchina</taxon>
        <taxon>Tylenchomorpha</taxon>
        <taxon>Sphaerularioidea</taxon>
        <taxon>Anguinidae</taxon>
        <taxon>Anguininae</taxon>
        <taxon>Ditylenchus</taxon>
    </lineage>
</organism>
<dbReference type="Proteomes" id="UP001201812">
    <property type="component" value="Unassembled WGS sequence"/>
</dbReference>
<dbReference type="Pfam" id="PF00059">
    <property type="entry name" value="Lectin_C"/>
    <property type="match status" value="1"/>
</dbReference>
<dbReference type="PROSITE" id="PS50041">
    <property type="entry name" value="C_TYPE_LECTIN_2"/>
    <property type="match status" value="1"/>
</dbReference>
<dbReference type="InterPro" id="IPR016186">
    <property type="entry name" value="C-type_lectin-like/link_sf"/>
</dbReference>
<feature type="domain" description="C-type lectin" evidence="1">
    <location>
        <begin position="1"/>
        <end position="130"/>
    </location>
</feature>
<reference evidence="2" key="1">
    <citation type="submission" date="2022-01" db="EMBL/GenBank/DDBJ databases">
        <title>Genome Sequence Resource for Two Populations of Ditylenchus destructor, the Migratory Endoparasitic Phytonematode.</title>
        <authorList>
            <person name="Zhang H."/>
            <person name="Lin R."/>
            <person name="Xie B."/>
        </authorList>
    </citation>
    <scope>NUCLEOTIDE SEQUENCE</scope>
    <source>
        <strain evidence="2">BazhouSP</strain>
    </source>
</reference>
<dbReference type="InterPro" id="IPR001304">
    <property type="entry name" value="C-type_lectin-like"/>
</dbReference>
<accession>A0AAD4MTL7</accession>
<dbReference type="InterPro" id="IPR016187">
    <property type="entry name" value="CTDL_fold"/>
</dbReference>
<evidence type="ECO:0000259" key="1">
    <source>
        <dbReference type="PROSITE" id="PS50041"/>
    </source>
</evidence>
<protein>
    <submittedName>
        <fullName evidence="2">Lectin c-type domain-containing protein</fullName>
    </submittedName>
</protein>
<evidence type="ECO:0000313" key="2">
    <source>
        <dbReference type="EMBL" id="KAI1704902.1"/>
    </source>
</evidence>
<proteinExistence type="predicted"/>
<dbReference type="SUPFAM" id="SSF56436">
    <property type="entry name" value="C-type lectin-like"/>
    <property type="match status" value="1"/>
</dbReference>
<evidence type="ECO:0000313" key="3">
    <source>
        <dbReference type="Proteomes" id="UP001201812"/>
    </source>
</evidence>
<name>A0AAD4MTL7_9BILA</name>
<dbReference type="EMBL" id="JAKKPZ010000062">
    <property type="protein sequence ID" value="KAI1704902.1"/>
    <property type="molecule type" value="Genomic_DNA"/>
</dbReference>
<dbReference type="Gene3D" id="3.10.100.10">
    <property type="entry name" value="Mannose-Binding Protein A, subunit A"/>
    <property type="match status" value="1"/>
</dbReference>
<dbReference type="AlphaFoldDB" id="A0AAD4MTL7"/>
<keyword evidence="3" id="KW-1185">Reference proteome</keyword>
<gene>
    <name evidence="2" type="ORF">DdX_13985</name>
</gene>